<dbReference type="Proteomes" id="UP000257004">
    <property type="component" value="Unassembled WGS sequence"/>
</dbReference>
<keyword evidence="3" id="KW-1185">Reference proteome</keyword>
<organism evidence="2 3">
    <name type="scientific">Flavobacterium cutihirudinis</name>
    <dbReference type="NCBI Taxonomy" id="1265740"/>
    <lineage>
        <taxon>Bacteria</taxon>
        <taxon>Pseudomonadati</taxon>
        <taxon>Bacteroidota</taxon>
        <taxon>Flavobacteriia</taxon>
        <taxon>Flavobacteriales</taxon>
        <taxon>Flavobacteriaceae</taxon>
        <taxon>Flavobacterium</taxon>
    </lineage>
</organism>
<name>A0A3D9G196_9FLAO</name>
<dbReference type="OrthoDB" id="1375364at2"/>
<sequence length="92" mass="10474">MKKRNKKYYPNVQKTGRMQKGKPVKKKNKFSVVNIGKTIILVILGLAMVVGIIIRARHFILYHLMSKPEEKTIKTIPAKEGKPNTLKKNGSD</sequence>
<evidence type="ECO:0000313" key="2">
    <source>
        <dbReference type="EMBL" id="RED26954.1"/>
    </source>
</evidence>
<comment type="caution">
    <text evidence="2">The sequence shown here is derived from an EMBL/GenBank/DDBJ whole genome shotgun (WGS) entry which is preliminary data.</text>
</comment>
<dbReference type="EMBL" id="QRDQ01000007">
    <property type="protein sequence ID" value="RED26954.1"/>
    <property type="molecule type" value="Genomic_DNA"/>
</dbReference>
<dbReference type="RefSeq" id="WP_115887020.1">
    <property type="nucleotide sequence ID" value="NZ_QRDQ01000007.1"/>
</dbReference>
<keyword evidence="1" id="KW-0472">Membrane</keyword>
<accession>A0A3D9G196</accession>
<protein>
    <submittedName>
        <fullName evidence="2">Uncharacterized protein</fullName>
    </submittedName>
</protein>
<feature type="transmembrane region" description="Helical" evidence="1">
    <location>
        <begin position="32"/>
        <end position="54"/>
    </location>
</feature>
<reference evidence="2 3" key="1">
    <citation type="submission" date="2018-07" db="EMBL/GenBank/DDBJ databases">
        <title>Genomic Encyclopedia of Archaeal and Bacterial Type Strains, Phase II (KMG-II): from individual species to whole genera.</title>
        <authorList>
            <person name="Goeker M."/>
        </authorList>
    </citation>
    <scope>NUCLEOTIDE SEQUENCE [LARGE SCALE GENOMIC DNA]</scope>
    <source>
        <strain evidence="2 3">DSM 25795</strain>
    </source>
</reference>
<keyword evidence="1" id="KW-1133">Transmembrane helix</keyword>
<evidence type="ECO:0000313" key="3">
    <source>
        <dbReference type="Proteomes" id="UP000257004"/>
    </source>
</evidence>
<evidence type="ECO:0000256" key="1">
    <source>
        <dbReference type="SAM" id="Phobius"/>
    </source>
</evidence>
<dbReference type="AlphaFoldDB" id="A0A3D9G196"/>
<keyword evidence="1" id="KW-0812">Transmembrane</keyword>
<proteinExistence type="predicted"/>
<gene>
    <name evidence="2" type="ORF">BD847_0885</name>
</gene>